<dbReference type="GO" id="GO:0008168">
    <property type="term" value="F:methyltransferase activity"/>
    <property type="evidence" value="ECO:0007669"/>
    <property type="project" value="UniProtKB-UniRule"/>
</dbReference>
<dbReference type="InterPro" id="IPR017226">
    <property type="entry name" value="BHMT-like"/>
</dbReference>
<dbReference type="Pfam" id="PF02574">
    <property type="entry name" value="S-methyl_trans"/>
    <property type="match status" value="1"/>
</dbReference>
<dbReference type="GO" id="GO:0032259">
    <property type="term" value="P:methylation"/>
    <property type="evidence" value="ECO:0007669"/>
    <property type="project" value="UniProtKB-KW"/>
</dbReference>
<dbReference type="GeneID" id="25039229"/>
<keyword evidence="3" id="KW-0862">Zinc</keyword>
<dbReference type="PANTHER" id="PTHR11103:SF10">
    <property type="entry name" value="HOMOCYSTEINE S-METHYLTRANSFERASE 1-RELATED"/>
    <property type="match status" value="1"/>
</dbReference>
<keyword evidence="6" id="KW-1185">Reference proteome</keyword>
<dbReference type="PANTHER" id="PTHR11103">
    <property type="entry name" value="SLR1189 PROTEIN"/>
    <property type="match status" value="1"/>
</dbReference>
<evidence type="ECO:0000256" key="2">
    <source>
        <dbReference type="ARBA" id="ARBA00022679"/>
    </source>
</evidence>
<dbReference type="PIRSF" id="PIRSF037505">
    <property type="entry name" value="Betaine_HMT"/>
    <property type="match status" value="1"/>
</dbReference>
<dbReference type="HOGENOM" id="CLU_886126_0_0_1"/>
<sequence>MLLLDAGSTSILSKIPVEKLETSRLWTCEALVQFPNEVLQHHKQYLQVCDIISTFTYQLDESIYDEQVEKIPLLEAYSRSMTLALQARQETHLPNKYIALTLGSHAATIPGAMEYRMVYDKPDDFDMLYNFHKNRIELFQASNPEAFKQIDFLAFESLPHITEALALLKLLADYKSWNKRCWITCTCPSIESLDRVKQILTALLDANSQYIWGVGVNCCHISLLPTITNALTELFKSHADKTIMLYPDGRGFPNPYTTSPNSETKPAPSPQEWAESSFEYSTLNSGNIVIGGCCETDIRHVDQLRSRYN</sequence>
<organism evidence="5 6">
    <name type="scientific">Schizosaccharomyces cryophilus (strain OY26 / ATCC MYA-4695 / CBS 11777 / NBRC 106824 / NRRL Y48691)</name>
    <name type="common">Fission yeast</name>
    <dbReference type="NCBI Taxonomy" id="653667"/>
    <lineage>
        <taxon>Eukaryota</taxon>
        <taxon>Fungi</taxon>
        <taxon>Dikarya</taxon>
        <taxon>Ascomycota</taxon>
        <taxon>Taphrinomycotina</taxon>
        <taxon>Schizosaccharomycetes</taxon>
        <taxon>Schizosaccharomycetales</taxon>
        <taxon>Schizosaccharomycetaceae</taxon>
        <taxon>Schizosaccharomyces</taxon>
    </lineage>
</organism>
<feature type="binding site" evidence="3">
    <location>
        <position position="218"/>
    </location>
    <ligand>
        <name>Zn(2+)</name>
        <dbReference type="ChEBI" id="CHEBI:29105"/>
    </ligand>
</feature>
<feature type="binding site" evidence="3">
    <location>
        <position position="294"/>
    </location>
    <ligand>
        <name>Zn(2+)</name>
        <dbReference type="ChEBI" id="CHEBI:29105"/>
    </ligand>
</feature>
<feature type="binding site" evidence="3">
    <location>
        <position position="293"/>
    </location>
    <ligand>
        <name>Zn(2+)</name>
        <dbReference type="ChEBI" id="CHEBI:29105"/>
    </ligand>
</feature>
<dbReference type="InterPro" id="IPR003726">
    <property type="entry name" value="HCY_dom"/>
</dbReference>
<evidence type="ECO:0000313" key="6">
    <source>
        <dbReference type="Proteomes" id="UP000015464"/>
    </source>
</evidence>
<comment type="cofactor">
    <cofactor evidence="3">
        <name>Zn(2+)</name>
        <dbReference type="ChEBI" id="CHEBI:29105"/>
    </cofactor>
</comment>
<dbReference type="GO" id="GO:0008270">
    <property type="term" value="F:zinc ion binding"/>
    <property type="evidence" value="ECO:0007669"/>
    <property type="project" value="InterPro"/>
</dbReference>
<dbReference type="InterPro" id="IPR036589">
    <property type="entry name" value="HCY_dom_sf"/>
</dbReference>
<dbReference type="OMA" id="TECYEAQ"/>
<gene>
    <name evidence="5" type="ORF">SPOG_04916</name>
</gene>
<proteinExistence type="predicted"/>
<evidence type="ECO:0000256" key="1">
    <source>
        <dbReference type="ARBA" id="ARBA00022603"/>
    </source>
</evidence>
<keyword evidence="1 3" id="KW-0489">Methyltransferase</keyword>
<evidence type="ECO:0000259" key="4">
    <source>
        <dbReference type="PROSITE" id="PS50970"/>
    </source>
</evidence>
<protein>
    <submittedName>
        <fullName evidence="5">Homocysteine methyltransferase</fullName>
    </submittedName>
</protein>
<feature type="domain" description="Hcy-binding" evidence="4">
    <location>
        <begin position="1"/>
        <end position="308"/>
    </location>
</feature>
<dbReference type="SUPFAM" id="SSF82282">
    <property type="entry name" value="Homocysteine S-methyltransferase"/>
    <property type="match status" value="1"/>
</dbReference>
<dbReference type="eggNOG" id="KOG1579">
    <property type="taxonomic scope" value="Eukaryota"/>
</dbReference>
<name>S9VXQ6_SCHCR</name>
<evidence type="ECO:0000256" key="3">
    <source>
        <dbReference type="PROSITE-ProRule" id="PRU00333"/>
    </source>
</evidence>
<dbReference type="GO" id="GO:0009086">
    <property type="term" value="P:methionine biosynthetic process"/>
    <property type="evidence" value="ECO:0007669"/>
    <property type="project" value="InterPro"/>
</dbReference>
<dbReference type="Gene3D" id="3.20.20.330">
    <property type="entry name" value="Homocysteine-binding-like domain"/>
    <property type="match status" value="1"/>
</dbReference>
<reference evidence="5 6" key="1">
    <citation type="journal article" date="2011" name="Science">
        <title>Comparative functional genomics of the fission yeasts.</title>
        <authorList>
            <person name="Rhind N."/>
            <person name="Chen Z."/>
            <person name="Yassour M."/>
            <person name="Thompson D.A."/>
            <person name="Haas B.J."/>
            <person name="Habib N."/>
            <person name="Wapinski I."/>
            <person name="Roy S."/>
            <person name="Lin M.F."/>
            <person name="Heiman D.I."/>
            <person name="Young S.K."/>
            <person name="Furuya K."/>
            <person name="Guo Y."/>
            <person name="Pidoux A."/>
            <person name="Chen H.M."/>
            <person name="Robbertse B."/>
            <person name="Goldberg J.M."/>
            <person name="Aoki K."/>
            <person name="Bayne E.H."/>
            <person name="Berlin A.M."/>
            <person name="Desjardins C.A."/>
            <person name="Dobbs E."/>
            <person name="Dukaj L."/>
            <person name="Fan L."/>
            <person name="FitzGerald M.G."/>
            <person name="French C."/>
            <person name="Gujja S."/>
            <person name="Hansen K."/>
            <person name="Keifenheim D."/>
            <person name="Levin J.Z."/>
            <person name="Mosher R.A."/>
            <person name="Mueller C.A."/>
            <person name="Pfiffner J."/>
            <person name="Priest M."/>
            <person name="Russ C."/>
            <person name="Smialowska A."/>
            <person name="Swoboda P."/>
            <person name="Sykes S.M."/>
            <person name="Vaughn M."/>
            <person name="Vengrova S."/>
            <person name="Yoder R."/>
            <person name="Zeng Q."/>
            <person name="Allshire R."/>
            <person name="Baulcombe D."/>
            <person name="Birren B.W."/>
            <person name="Brown W."/>
            <person name="Ekwall K."/>
            <person name="Kellis M."/>
            <person name="Leatherwood J."/>
            <person name="Levin H."/>
            <person name="Margalit H."/>
            <person name="Martienssen R."/>
            <person name="Nieduszynski C.A."/>
            <person name="Spatafora J.W."/>
            <person name="Friedman N."/>
            <person name="Dalgaard J.Z."/>
            <person name="Baumann P."/>
            <person name="Niki H."/>
            <person name="Regev A."/>
            <person name="Nusbaum C."/>
        </authorList>
    </citation>
    <scope>NUCLEOTIDE SEQUENCE [LARGE SCALE GENOMIC DNA]</scope>
    <source>
        <strain evidence="6">OY26 / ATCC MYA-4695 / CBS 11777 / NBRC 106824 / NRRL Y48691</strain>
    </source>
</reference>
<keyword evidence="3" id="KW-0479">Metal-binding</keyword>
<dbReference type="Proteomes" id="UP000015464">
    <property type="component" value="Unassembled WGS sequence"/>
</dbReference>
<keyword evidence="2 3" id="KW-0808">Transferase</keyword>
<evidence type="ECO:0000313" key="5">
    <source>
        <dbReference type="EMBL" id="EPY50994.1"/>
    </source>
</evidence>
<dbReference type="EMBL" id="KE546992">
    <property type="protein sequence ID" value="EPY50994.1"/>
    <property type="molecule type" value="Genomic_DNA"/>
</dbReference>
<dbReference type="OrthoDB" id="261426at2759"/>
<dbReference type="RefSeq" id="XP_013024558.1">
    <property type="nucleotide sequence ID" value="XM_013169104.1"/>
</dbReference>
<accession>S9VXQ6</accession>
<dbReference type="PROSITE" id="PS50970">
    <property type="entry name" value="HCY"/>
    <property type="match status" value="1"/>
</dbReference>
<dbReference type="STRING" id="653667.S9VXQ6"/>
<dbReference type="AlphaFoldDB" id="S9VXQ6"/>